<proteinExistence type="predicted"/>
<organism evidence="1 2">
    <name type="scientific">Scutellospora calospora</name>
    <dbReference type="NCBI Taxonomy" id="85575"/>
    <lineage>
        <taxon>Eukaryota</taxon>
        <taxon>Fungi</taxon>
        <taxon>Fungi incertae sedis</taxon>
        <taxon>Mucoromycota</taxon>
        <taxon>Glomeromycotina</taxon>
        <taxon>Glomeromycetes</taxon>
        <taxon>Diversisporales</taxon>
        <taxon>Gigasporaceae</taxon>
        <taxon>Scutellospora</taxon>
    </lineage>
</organism>
<keyword evidence="2" id="KW-1185">Reference proteome</keyword>
<gene>
    <name evidence="1" type="ORF">SCALOS_LOCUS9183</name>
</gene>
<accession>A0ACA9NSY0</accession>
<evidence type="ECO:0000313" key="2">
    <source>
        <dbReference type="Proteomes" id="UP000789860"/>
    </source>
</evidence>
<name>A0ACA9NSY0_9GLOM</name>
<comment type="caution">
    <text evidence="1">The sequence shown here is derived from an EMBL/GenBank/DDBJ whole genome shotgun (WGS) entry which is preliminary data.</text>
</comment>
<protein>
    <submittedName>
        <fullName evidence="1">902_t:CDS:1</fullName>
    </submittedName>
</protein>
<evidence type="ECO:0000313" key="1">
    <source>
        <dbReference type="EMBL" id="CAG8665325.1"/>
    </source>
</evidence>
<dbReference type="Proteomes" id="UP000789860">
    <property type="component" value="Unassembled WGS sequence"/>
</dbReference>
<sequence>MSQFIDMIDKAQLDFRQMIISLIFVILLLVIAFIASTIFLPSSQNN</sequence>
<feature type="non-terminal residue" evidence="1">
    <location>
        <position position="46"/>
    </location>
</feature>
<reference evidence="1" key="1">
    <citation type="submission" date="2021-06" db="EMBL/GenBank/DDBJ databases">
        <authorList>
            <person name="Kallberg Y."/>
            <person name="Tangrot J."/>
            <person name="Rosling A."/>
        </authorList>
    </citation>
    <scope>NUCLEOTIDE SEQUENCE</scope>
    <source>
        <strain evidence="1">AU212A</strain>
    </source>
</reference>
<dbReference type="EMBL" id="CAJVPM010027206">
    <property type="protein sequence ID" value="CAG8665325.1"/>
    <property type="molecule type" value="Genomic_DNA"/>
</dbReference>